<dbReference type="InterPro" id="IPR004244">
    <property type="entry name" value="Transposase_22"/>
</dbReference>
<dbReference type="Gene3D" id="3.30.70.1820">
    <property type="entry name" value="L1 transposable element, RRM domain"/>
    <property type="match status" value="1"/>
</dbReference>
<feature type="compositionally biased region" description="Acidic residues" evidence="1">
    <location>
        <begin position="18"/>
        <end position="34"/>
    </location>
</feature>
<dbReference type="AlphaFoldDB" id="A0AAW0MWJ2"/>
<comment type="caution">
    <text evidence="2">The sequence shown here is derived from an EMBL/GenBank/DDBJ whole genome shotgun (WGS) entry which is preliminary data.</text>
</comment>
<dbReference type="EMBL" id="JBBPFD010000020">
    <property type="protein sequence ID" value="KAK7884047.1"/>
    <property type="molecule type" value="Genomic_DNA"/>
</dbReference>
<evidence type="ECO:0000313" key="3">
    <source>
        <dbReference type="Proteomes" id="UP001460270"/>
    </source>
</evidence>
<sequence>MSGSSTRRGRKPKKDMLETLEPEESDHELADDVANEANESEQSHNKSHDQSQDQSLDQSQDHSQDQSQSRLMLDGLTRHGSKIPENGKALEDQKTSLTEVQSRIAVLEEWNADANDALLTMKKQTKYLQEKIVDFEARARRNNIRIVGVPKGAEGSSVATFLNNLFKTELEIPGEVEFQIQRAHRTPPFKLNSGERPS</sequence>
<keyword evidence="3" id="KW-1185">Reference proteome</keyword>
<evidence type="ECO:0000256" key="1">
    <source>
        <dbReference type="SAM" id="MobiDB-lite"/>
    </source>
</evidence>
<name>A0AAW0MWJ2_9GOBI</name>
<dbReference type="PANTHER" id="PTHR11505">
    <property type="entry name" value="L1 TRANSPOSABLE ELEMENT-RELATED"/>
    <property type="match status" value="1"/>
</dbReference>
<gene>
    <name evidence="2" type="ORF">WMY93_027170</name>
</gene>
<feature type="compositionally biased region" description="Basic and acidic residues" evidence="1">
    <location>
        <begin position="41"/>
        <end position="51"/>
    </location>
</feature>
<dbReference type="Proteomes" id="UP001460270">
    <property type="component" value="Unassembled WGS sequence"/>
</dbReference>
<feature type="region of interest" description="Disordered" evidence="1">
    <location>
        <begin position="1"/>
        <end position="69"/>
    </location>
</feature>
<reference evidence="3" key="1">
    <citation type="submission" date="2024-04" db="EMBL/GenBank/DDBJ databases">
        <title>Salinicola lusitanus LLJ914,a marine bacterium isolated from the Okinawa Trough.</title>
        <authorList>
            <person name="Li J."/>
        </authorList>
    </citation>
    <scope>NUCLEOTIDE SEQUENCE [LARGE SCALE GENOMIC DNA]</scope>
</reference>
<accession>A0AAW0MWJ2</accession>
<evidence type="ECO:0000313" key="2">
    <source>
        <dbReference type="EMBL" id="KAK7884047.1"/>
    </source>
</evidence>
<organism evidence="2 3">
    <name type="scientific">Mugilogobius chulae</name>
    <name type="common">yellowstripe goby</name>
    <dbReference type="NCBI Taxonomy" id="88201"/>
    <lineage>
        <taxon>Eukaryota</taxon>
        <taxon>Metazoa</taxon>
        <taxon>Chordata</taxon>
        <taxon>Craniata</taxon>
        <taxon>Vertebrata</taxon>
        <taxon>Euteleostomi</taxon>
        <taxon>Actinopterygii</taxon>
        <taxon>Neopterygii</taxon>
        <taxon>Teleostei</taxon>
        <taxon>Neoteleostei</taxon>
        <taxon>Acanthomorphata</taxon>
        <taxon>Gobiaria</taxon>
        <taxon>Gobiiformes</taxon>
        <taxon>Gobioidei</taxon>
        <taxon>Gobiidae</taxon>
        <taxon>Gobionellinae</taxon>
        <taxon>Mugilogobius</taxon>
    </lineage>
</organism>
<protein>
    <submittedName>
        <fullName evidence="2">Uncharacterized protein</fullName>
    </submittedName>
</protein>
<proteinExistence type="predicted"/>